<reference evidence="4 5" key="2">
    <citation type="submission" date="2025-04" db="UniProtKB">
        <authorList>
            <consortium name="RefSeq"/>
        </authorList>
    </citation>
    <scope>IDENTIFICATION</scope>
    <source>
        <tissue evidence="4 5">Young leaves</tissue>
    </source>
</reference>
<evidence type="ECO:0000313" key="5">
    <source>
        <dbReference type="RefSeq" id="XP_038982303.1"/>
    </source>
</evidence>
<dbReference type="Pfam" id="PF20636">
    <property type="entry name" value="SMN_G2-BD"/>
    <property type="match status" value="1"/>
</dbReference>
<feature type="domain" description="Survival Motor Neuron Gemin2-binding" evidence="2">
    <location>
        <begin position="15"/>
        <end position="42"/>
    </location>
</feature>
<evidence type="ECO:0000313" key="3">
    <source>
        <dbReference type="Proteomes" id="UP000228380"/>
    </source>
</evidence>
<name>A0A8B9AED3_PHODC</name>
<dbReference type="InterPro" id="IPR040424">
    <property type="entry name" value="Smn1"/>
</dbReference>
<dbReference type="AlphaFoldDB" id="A0A8B9AED3"/>
<feature type="compositionally biased region" description="Basic and acidic residues" evidence="1">
    <location>
        <begin position="1"/>
        <end position="14"/>
    </location>
</feature>
<dbReference type="PANTHER" id="PTHR39267">
    <property type="entry name" value="SURVIVAL MOTOR NEURON-LIKE PROTEIN 1"/>
    <property type="match status" value="1"/>
</dbReference>
<organism evidence="3 5">
    <name type="scientific">Phoenix dactylifera</name>
    <name type="common">Date palm</name>
    <dbReference type="NCBI Taxonomy" id="42345"/>
    <lineage>
        <taxon>Eukaryota</taxon>
        <taxon>Viridiplantae</taxon>
        <taxon>Streptophyta</taxon>
        <taxon>Embryophyta</taxon>
        <taxon>Tracheophyta</taxon>
        <taxon>Spermatophyta</taxon>
        <taxon>Magnoliopsida</taxon>
        <taxon>Liliopsida</taxon>
        <taxon>Arecaceae</taxon>
        <taxon>Coryphoideae</taxon>
        <taxon>Phoeniceae</taxon>
        <taxon>Phoenix</taxon>
    </lineage>
</organism>
<dbReference type="PANTHER" id="PTHR39267:SF1">
    <property type="entry name" value="SURVIVAL MOTOR NEURON PROTEIN"/>
    <property type="match status" value="1"/>
</dbReference>
<evidence type="ECO:0000259" key="2">
    <source>
        <dbReference type="Pfam" id="PF20636"/>
    </source>
</evidence>
<proteinExistence type="predicted"/>
<dbReference type="OrthoDB" id="197400at2759"/>
<sequence length="384" mass="41903">MPSKEKKDRKRGENMGKGTDLWDDSALINAFDHAMATYKAMHTEEYQGNFLKEGKQTTESNKDEPVHAEKTTEQIEPDDDINNINSGAAEVHVSCCSNEVTAEDLPDQKDNLGMDFHATESYPYSSGALYTDGKIDGYSVQQSTEFNELLRQYYELEEKKQKIVEQLQDTNYLNYQTTAQSFTSQMHDVPASNACNASEYARQHPCSLCSCHYLAVPISACAIGGLSSEGYGCCPPWIASCSVSPANLFPAAHASGAQCPAQSGTCSIGASCSMDPAKQSTYADDEVVKAGMIAAERTINSMKTEISATSNICEDFLDMAIAGKVPLGKEMGKDKSENSGIQERKGSESIGPETDLACVLNAWYSAGFHTGRYLLEQSRRNSHQ</sequence>
<accession>A0A8B9AED3</accession>
<reference evidence="3" key="1">
    <citation type="journal article" date="2019" name="Nat. Commun.">
        <title>Genome-wide association mapping of date palm fruit traits.</title>
        <authorList>
            <person name="Hazzouri K.M."/>
            <person name="Gros-Balthazard M."/>
            <person name="Flowers J.M."/>
            <person name="Copetti D."/>
            <person name="Lemansour A."/>
            <person name="Lebrun M."/>
            <person name="Masmoudi K."/>
            <person name="Ferrand S."/>
            <person name="Dhar M.I."/>
            <person name="Fresquez Z.A."/>
            <person name="Rosas U."/>
            <person name="Zhang J."/>
            <person name="Talag J."/>
            <person name="Lee S."/>
            <person name="Kudrna D."/>
            <person name="Powell R.F."/>
            <person name="Leitch I.J."/>
            <person name="Krueger R.R."/>
            <person name="Wing R.A."/>
            <person name="Amiri K.M.A."/>
            <person name="Purugganan M.D."/>
        </authorList>
    </citation>
    <scope>NUCLEOTIDE SEQUENCE [LARGE SCALE GENOMIC DNA]</scope>
    <source>
        <strain evidence="3">cv. Khalas</strain>
    </source>
</reference>
<evidence type="ECO:0000313" key="4">
    <source>
        <dbReference type="RefSeq" id="XP_038982302.1"/>
    </source>
</evidence>
<protein>
    <submittedName>
        <fullName evidence="4 5">Uncharacterized protein LOC103717118 isoform X1</fullName>
    </submittedName>
</protein>
<feature type="region of interest" description="Disordered" evidence="1">
    <location>
        <begin position="1"/>
        <end position="21"/>
    </location>
</feature>
<dbReference type="RefSeq" id="XP_038982303.1">
    <property type="nucleotide sequence ID" value="XM_039126375.1"/>
</dbReference>
<feature type="region of interest" description="Disordered" evidence="1">
    <location>
        <begin position="52"/>
        <end position="72"/>
    </location>
</feature>
<gene>
    <name evidence="4 5" type="primary">LOC103717118</name>
</gene>
<evidence type="ECO:0000256" key="1">
    <source>
        <dbReference type="SAM" id="MobiDB-lite"/>
    </source>
</evidence>
<keyword evidence="3" id="KW-1185">Reference proteome</keyword>
<dbReference type="CDD" id="cd22851">
    <property type="entry name" value="SMN_N"/>
    <property type="match status" value="1"/>
</dbReference>
<dbReference type="GeneID" id="103717118"/>
<dbReference type="InterPro" id="IPR049481">
    <property type="entry name" value="SMN_G2-BD"/>
</dbReference>
<dbReference type="RefSeq" id="XP_038982302.1">
    <property type="nucleotide sequence ID" value="XM_039126374.1"/>
</dbReference>
<feature type="compositionally biased region" description="Basic and acidic residues" evidence="1">
    <location>
        <begin position="330"/>
        <end position="347"/>
    </location>
</feature>
<dbReference type="Proteomes" id="UP000228380">
    <property type="component" value="Chromosome 5"/>
</dbReference>
<feature type="region of interest" description="Disordered" evidence="1">
    <location>
        <begin position="329"/>
        <end position="349"/>
    </location>
</feature>